<evidence type="ECO:0000313" key="8">
    <source>
        <dbReference type="Proteomes" id="UP000606274"/>
    </source>
</evidence>
<dbReference type="EMBL" id="JABFDY010000025">
    <property type="protein sequence ID" value="KAF7688848.1"/>
    <property type="molecule type" value="Genomic_DNA"/>
</dbReference>
<evidence type="ECO:0000256" key="4">
    <source>
        <dbReference type="ARBA" id="ARBA00022989"/>
    </source>
</evidence>
<keyword evidence="5 6" id="KW-0472">Membrane</keyword>
<dbReference type="PANTHER" id="PTHR14948">
    <property type="entry name" value="NG5"/>
    <property type="match status" value="1"/>
</dbReference>
<gene>
    <name evidence="7" type="ORF">HF521_013655</name>
</gene>
<feature type="transmembrane region" description="Helical" evidence="6">
    <location>
        <begin position="58"/>
        <end position="81"/>
    </location>
</feature>
<reference evidence="7" key="1">
    <citation type="submission" date="2020-08" db="EMBL/GenBank/DDBJ databases">
        <title>Chromosome-level assembly of Southern catfish (Silurus meridionalis) provides insights into visual adaptation to the nocturnal and benthic lifestyles.</title>
        <authorList>
            <person name="Zhang Y."/>
            <person name="Wang D."/>
            <person name="Peng Z."/>
        </authorList>
    </citation>
    <scope>NUCLEOTIDE SEQUENCE</scope>
    <source>
        <strain evidence="7">SWU-2019-XX</strain>
        <tissue evidence="7">Muscle</tissue>
    </source>
</reference>
<evidence type="ECO:0000256" key="5">
    <source>
        <dbReference type="ARBA" id="ARBA00023136"/>
    </source>
</evidence>
<comment type="similarity">
    <text evidence="2">Belongs to the CD225/Dispanin family.</text>
</comment>
<dbReference type="Proteomes" id="UP000606274">
    <property type="component" value="Unassembled WGS sequence"/>
</dbReference>
<evidence type="ECO:0000256" key="2">
    <source>
        <dbReference type="ARBA" id="ARBA00006843"/>
    </source>
</evidence>
<comment type="subcellular location">
    <subcellularLocation>
        <location evidence="1">Membrane</location>
    </subcellularLocation>
</comment>
<comment type="caution">
    <text evidence="7">The sequence shown here is derived from an EMBL/GenBank/DDBJ whole genome shotgun (WGS) entry which is preliminary data.</text>
</comment>
<dbReference type="InterPro" id="IPR051423">
    <property type="entry name" value="CD225/Dispanin"/>
</dbReference>
<dbReference type="InterPro" id="IPR007593">
    <property type="entry name" value="CD225/Dispanin_fam"/>
</dbReference>
<organism evidence="7 8">
    <name type="scientific">Silurus meridionalis</name>
    <name type="common">Southern catfish</name>
    <name type="synonym">Silurus soldatovi meridionalis</name>
    <dbReference type="NCBI Taxonomy" id="175797"/>
    <lineage>
        <taxon>Eukaryota</taxon>
        <taxon>Metazoa</taxon>
        <taxon>Chordata</taxon>
        <taxon>Craniata</taxon>
        <taxon>Vertebrata</taxon>
        <taxon>Euteleostomi</taxon>
        <taxon>Actinopterygii</taxon>
        <taxon>Neopterygii</taxon>
        <taxon>Teleostei</taxon>
        <taxon>Ostariophysi</taxon>
        <taxon>Siluriformes</taxon>
        <taxon>Siluridae</taxon>
        <taxon>Silurus</taxon>
    </lineage>
</organism>
<evidence type="ECO:0000256" key="6">
    <source>
        <dbReference type="SAM" id="Phobius"/>
    </source>
</evidence>
<feature type="transmembrane region" description="Helical" evidence="6">
    <location>
        <begin position="109"/>
        <end position="129"/>
    </location>
</feature>
<protein>
    <submittedName>
        <fullName evidence="7">Uncharacterized protein</fullName>
    </submittedName>
</protein>
<accession>A0A8T0AAC2</accession>
<keyword evidence="3 6" id="KW-0812">Transmembrane</keyword>
<evidence type="ECO:0000313" key="7">
    <source>
        <dbReference type="EMBL" id="KAF7688848.1"/>
    </source>
</evidence>
<evidence type="ECO:0000256" key="3">
    <source>
        <dbReference type="ARBA" id="ARBA00022692"/>
    </source>
</evidence>
<dbReference type="AlphaFoldDB" id="A0A8T0AAC2"/>
<proteinExistence type="inferred from homology"/>
<evidence type="ECO:0000256" key="1">
    <source>
        <dbReference type="ARBA" id="ARBA00004370"/>
    </source>
</evidence>
<sequence>MAGNTGVHSAPTYLAWSIFNTICCCLPLGIIAIVFSCRKTSAMEGKMPLSTPGFSAPTYLAWSIFNTICCCTPLGIIAIVFSCRTDTANLIGDTTRANAHSRLAKKLNIAAMVIGIVFVIIFIAIYVVLFQKIQDEHSKIGL</sequence>
<keyword evidence="8" id="KW-1185">Reference proteome</keyword>
<feature type="transmembrane region" description="Helical" evidence="6">
    <location>
        <begin position="13"/>
        <end position="37"/>
    </location>
</feature>
<name>A0A8T0AAC2_SILME</name>
<keyword evidence="4 6" id="KW-1133">Transmembrane helix</keyword>
<dbReference type="Pfam" id="PF04505">
    <property type="entry name" value="CD225"/>
    <property type="match status" value="2"/>
</dbReference>
<dbReference type="PANTHER" id="PTHR14948:SF46">
    <property type="entry name" value="DISPANIN SUBFAMILY A MEMBER 2B-LIKE-RELATED"/>
    <property type="match status" value="1"/>
</dbReference>
<dbReference type="GO" id="GO:0016020">
    <property type="term" value="C:membrane"/>
    <property type="evidence" value="ECO:0007669"/>
    <property type="project" value="UniProtKB-SubCell"/>
</dbReference>